<gene>
    <name evidence="13" type="ORF">GGQ79_004175</name>
</gene>
<keyword evidence="6 10" id="KW-0812">Transmembrane</keyword>
<evidence type="ECO:0000256" key="2">
    <source>
        <dbReference type="ARBA" id="ARBA00004429"/>
    </source>
</evidence>
<feature type="domain" description="ABC transmembrane type-1" evidence="12">
    <location>
        <begin position="167"/>
        <end position="361"/>
    </location>
</feature>
<feature type="transmembrane region" description="Helical" evidence="10">
    <location>
        <begin position="32"/>
        <end position="51"/>
    </location>
</feature>
<comment type="function">
    <text evidence="1">Part of the binding-protein-dependent transport system for glutamine; probably responsible for the translocation of the substrate across the membrane.</text>
</comment>
<name>A0AB34YWD5_9HYPH</name>
<feature type="transmembrane region" description="Helical" evidence="10">
    <location>
        <begin position="343"/>
        <end position="361"/>
    </location>
</feature>
<feature type="transmembrane region" description="Helical" evidence="10">
    <location>
        <begin position="118"/>
        <end position="140"/>
    </location>
</feature>
<comment type="similarity">
    <text evidence="3">Belongs to the binding-protein-dependent transport system permease family. HisMQ subfamily.</text>
</comment>
<dbReference type="GO" id="GO:0022857">
    <property type="term" value="F:transmembrane transporter activity"/>
    <property type="evidence" value="ECO:0007669"/>
    <property type="project" value="InterPro"/>
</dbReference>
<dbReference type="InterPro" id="IPR043429">
    <property type="entry name" value="ArtM/GltK/GlnP/TcyL/YhdX-like"/>
</dbReference>
<dbReference type="PROSITE" id="PS50928">
    <property type="entry name" value="ABC_TM1"/>
    <property type="match status" value="1"/>
</dbReference>
<dbReference type="PANTHER" id="PTHR30614:SF20">
    <property type="entry name" value="GLUTAMINE TRANSPORT SYSTEM PERMEASE PROTEIN GLNP"/>
    <property type="match status" value="1"/>
</dbReference>
<protein>
    <submittedName>
        <fullName evidence="13">Polar amino acid transport system permease protein</fullName>
    </submittedName>
</protein>
<keyword evidence="7" id="KW-0029">Amino-acid transport</keyword>
<feature type="transmembrane region" description="Helical" evidence="10">
    <location>
        <begin position="171"/>
        <end position="194"/>
    </location>
</feature>
<dbReference type="InterPro" id="IPR010065">
    <property type="entry name" value="AA_ABC_transptr_permease_3TM"/>
</dbReference>
<dbReference type="GO" id="GO:0043190">
    <property type="term" value="C:ATP-binding cassette (ABC) transporter complex"/>
    <property type="evidence" value="ECO:0007669"/>
    <property type="project" value="InterPro"/>
</dbReference>
<dbReference type="AlphaFoldDB" id="A0AB34YWD5"/>
<evidence type="ECO:0000256" key="9">
    <source>
        <dbReference type="ARBA" id="ARBA00023136"/>
    </source>
</evidence>
<dbReference type="GO" id="GO:0006865">
    <property type="term" value="P:amino acid transport"/>
    <property type="evidence" value="ECO:0007669"/>
    <property type="project" value="UniProtKB-KW"/>
</dbReference>
<dbReference type="CDD" id="cd06261">
    <property type="entry name" value="TM_PBP2"/>
    <property type="match status" value="1"/>
</dbReference>
<evidence type="ECO:0000256" key="5">
    <source>
        <dbReference type="ARBA" id="ARBA00022475"/>
    </source>
</evidence>
<organism evidence="13 14">
    <name type="scientific">Brucella pecoris</name>
    <dbReference type="NCBI Taxonomy" id="867683"/>
    <lineage>
        <taxon>Bacteria</taxon>
        <taxon>Pseudomonadati</taxon>
        <taxon>Pseudomonadota</taxon>
        <taxon>Alphaproteobacteria</taxon>
        <taxon>Hyphomicrobiales</taxon>
        <taxon>Brucellaceae</taxon>
        <taxon>Brucella/Ochrobactrum group</taxon>
        <taxon>Brucella</taxon>
    </lineage>
</organism>
<dbReference type="Pfam" id="PF00528">
    <property type="entry name" value="BPD_transp_1"/>
    <property type="match status" value="1"/>
</dbReference>
<feature type="region of interest" description="Disordered" evidence="11">
    <location>
        <begin position="1"/>
        <end position="23"/>
    </location>
</feature>
<evidence type="ECO:0000256" key="10">
    <source>
        <dbReference type="RuleBase" id="RU363032"/>
    </source>
</evidence>
<dbReference type="Proteomes" id="UP000553980">
    <property type="component" value="Unassembled WGS sequence"/>
</dbReference>
<evidence type="ECO:0000256" key="11">
    <source>
        <dbReference type="SAM" id="MobiDB-lite"/>
    </source>
</evidence>
<evidence type="ECO:0000256" key="4">
    <source>
        <dbReference type="ARBA" id="ARBA00022448"/>
    </source>
</evidence>
<dbReference type="RefSeq" id="WP_235894929.1">
    <property type="nucleotide sequence ID" value="NZ_JACIEX010000012.1"/>
</dbReference>
<comment type="caution">
    <text evidence="13">The sequence shown here is derived from an EMBL/GenBank/DDBJ whole genome shotgun (WGS) entry which is preliminary data.</text>
</comment>
<comment type="subcellular location">
    <subcellularLocation>
        <location evidence="2">Cell inner membrane</location>
        <topology evidence="2">Multi-pass membrane protein</topology>
    </subcellularLocation>
    <subcellularLocation>
        <location evidence="10">Cell membrane</location>
        <topology evidence="10">Multi-pass membrane protein</topology>
    </subcellularLocation>
</comment>
<dbReference type="NCBIfam" id="TIGR01726">
    <property type="entry name" value="HEQRo_perm_3TM"/>
    <property type="match status" value="1"/>
</dbReference>
<keyword evidence="9 10" id="KW-0472">Membrane</keyword>
<feature type="transmembrane region" description="Helical" evidence="10">
    <location>
        <begin position="206"/>
        <end position="229"/>
    </location>
</feature>
<evidence type="ECO:0000256" key="1">
    <source>
        <dbReference type="ARBA" id="ARBA00003159"/>
    </source>
</evidence>
<feature type="compositionally biased region" description="Polar residues" evidence="11">
    <location>
        <begin position="1"/>
        <end position="18"/>
    </location>
</feature>
<evidence type="ECO:0000313" key="13">
    <source>
        <dbReference type="EMBL" id="MBB4095623.1"/>
    </source>
</evidence>
<sequence>MTSISSSGPALSSQNSKRSFGAGAAPKDVRGWMATAVICFFLVASGLWLTSRQAYQEAMLLDVPPVLASAIPMIALICILLLCWPTLQTILKTQDARRAVEAHQLIEARVATAKALDYAHFTIGFCVLATVIVALAQFLLTNDLAVSKTFLSPALVWQSFPLILKAFWVNIYIFLIAEICVLVWGLVVAIARLVPGKTGAPIRALAILYTDVFRGMPAIITIYLVGFGFPLRGLPILSGLSVETYAIIALTLTYGAYVAEVYRSGIEGIHWSQVAAARSLGLSYVQTMRHVIIPQAVRRIVPPLLNDFIGLQKDTALVNIIGSVDAFNQAKILSSNHFNLSPVSVVAFIFILITIPQARFVDRILERDQRRRRAA</sequence>
<evidence type="ECO:0000256" key="8">
    <source>
        <dbReference type="ARBA" id="ARBA00022989"/>
    </source>
</evidence>
<proteinExistence type="inferred from homology"/>
<evidence type="ECO:0000256" key="7">
    <source>
        <dbReference type="ARBA" id="ARBA00022970"/>
    </source>
</evidence>
<keyword evidence="8 10" id="KW-1133">Transmembrane helix</keyword>
<evidence type="ECO:0000259" key="12">
    <source>
        <dbReference type="PROSITE" id="PS50928"/>
    </source>
</evidence>
<evidence type="ECO:0000313" key="14">
    <source>
        <dbReference type="Proteomes" id="UP000553980"/>
    </source>
</evidence>
<keyword evidence="14" id="KW-1185">Reference proteome</keyword>
<keyword evidence="4 10" id="KW-0813">Transport</keyword>
<evidence type="ECO:0000256" key="3">
    <source>
        <dbReference type="ARBA" id="ARBA00010072"/>
    </source>
</evidence>
<dbReference type="InterPro" id="IPR035906">
    <property type="entry name" value="MetI-like_sf"/>
</dbReference>
<keyword evidence="5" id="KW-1003">Cell membrane</keyword>
<evidence type="ECO:0000256" key="6">
    <source>
        <dbReference type="ARBA" id="ARBA00022692"/>
    </source>
</evidence>
<dbReference type="Gene3D" id="1.10.3720.10">
    <property type="entry name" value="MetI-like"/>
    <property type="match status" value="1"/>
</dbReference>
<dbReference type="SUPFAM" id="SSF161098">
    <property type="entry name" value="MetI-like"/>
    <property type="match status" value="1"/>
</dbReference>
<dbReference type="InterPro" id="IPR000515">
    <property type="entry name" value="MetI-like"/>
</dbReference>
<reference evidence="13 14" key="1">
    <citation type="submission" date="2020-08" db="EMBL/GenBank/DDBJ databases">
        <title>Genomic Encyclopedia of Type Strains, Phase IV (KMG-IV): sequencing the most valuable type-strain genomes for metagenomic binning, comparative biology and taxonomic classification.</title>
        <authorList>
            <person name="Goeker M."/>
        </authorList>
    </citation>
    <scope>NUCLEOTIDE SEQUENCE [LARGE SCALE GENOMIC DNA]</scope>
    <source>
        <strain evidence="13 14">DSM 23868</strain>
    </source>
</reference>
<accession>A0AB34YWD5</accession>
<dbReference type="PANTHER" id="PTHR30614">
    <property type="entry name" value="MEMBRANE COMPONENT OF AMINO ACID ABC TRANSPORTER"/>
    <property type="match status" value="1"/>
</dbReference>
<feature type="transmembrane region" description="Helical" evidence="10">
    <location>
        <begin position="63"/>
        <end position="84"/>
    </location>
</feature>
<dbReference type="EMBL" id="JACIEX010000012">
    <property type="protein sequence ID" value="MBB4095623.1"/>
    <property type="molecule type" value="Genomic_DNA"/>
</dbReference>